<organism evidence="4 5">
    <name type="scientific">Paenibacillus vini</name>
    <dbReference type="NCBI Taxonomy" id="1476024"/>
    <lineage>
        <taxon>Bacteria</taxon>
        <taxon>Bacillati</taxon>
        <taxon>Bacillota</taxon>
        <taxon>Bacilli</taxon>
        <taxon>Bacillales</taxon>
        <taxon>Paenibacillaceae</taxon>
        <taxon>Paenibacillus</taxon>
    </lineage>
</organism>
<evidence type="ECO:0000313" key="4">
    <source>
        <dbReference type="EMBL" id="GIP55057.1"/>
    </source>
</evidence>
<dbReference type="Gene3D" id="1.25.40.10">
    <property type="entry name" value="Tetratricopeptide repeat domain"/>
    <property type="match status" value="1"/>
</dbReference>
<evidence type="ECO:0000313" key="5">
    <source>
        <dbReference type="Proteomes" id="UP000679992"/>
    </source>
</evidence>
<dbReference type="SUPFAM" id="SSF48452">
    <property type="entry name" value="TPR-like"/>
    <property type="match status" value="1"/>
</dbReference>
<protein>
    <recommendedName>
        <fullName evidence="3">Glycosyl transferase family 1 domain-containing protein</fullName>
    </recommendedName>
</protein>
<dbReference type="PROSITE" id="PS50005">
    <property type="entry name" value="TPR"/>
    <property type="match status" value="1"/>
</dbReference>
<dbReference type="Pfam" id="PF13692">
    <property type="entry name" value="Glyco_trans_1_4"/>
    <property type="match status" value="1"/>
</dbReference>
<accession>A0ABQ4MGH1</accession>
<comment type="caution">
    <text evidence="4">The sequence shown here is derived from an EMBL/GenBank/DDBJ whole genome shotgun (WGS) entry which is preliminary data.</text>
</comment>
<reference evidence="4 5" key="1">
    <citation type="submission" date="2021-03" db="EMBL/GenBank/DDBJ databases">
        <title>Antimicrobial resistance genes in bacteria isolated from Japanese honey, and their potential for conferring macrolide and lincosamide resistance in the American foulbrood pathogen Paenibacillus larvae.</title>
        <authorList>
            <person name="Okamoto M."/>
            <person name="Kumagai M."/>
            <person name="Kanamori H."/>
            <person name="Takamatsu D."/>
        </authorList>
    </citation>
    <scope>NUCLEOTIDE SEQUENCE [LARGE SCALE GENOMIC DNA]</scope>
    <source>
        <strain evidence="4 5">J42TS3</strain>
    </source>
</reference>
<dbReference type="SUPFAM" id="SSF53756">
    <property type="entry name" value="UDP-Glycosyltransferase/glycogen phosphorylase"/>
    <property type="match status" value="2"/>
</dbReference>
<feature type="domain" description="Glycosyl transferase family 1" evidence="3">
    <location>
        <begin position="148"/>
        <end position="286"/>
    </location>
</feature>
<dbReference type="RefSeq" id="WP_213656144.1">
    <property type="nucleotide sequence ID" value="NZ_BOSL01000015.1"/>
</dbReference>
<dbReference type="Pfam" id="PF00534">
    <property type="entry name" value="Glycos_transf_1"/>
    <property type="match status" value="1"/>
</dbReference>
<keyword evidence="5" id="KW-1185">Reference proteome</keyword>
<evidence type="ECO:0000259" key="3">
    <source>
        <dbReference type="Pfam" id="PF00534"/>
    </source>
</evidence>
<dbReference type="PANTHER" id="PTHR46656:SF3">
    <property type="entry name" value="PUTATIVE-RELATED"/>
    <property type="match status" value="1"/>
</dbReference>
<keyword evidence="1" id="KW-0802">TPR repeat</keyword>
<dbReference type="CDD" id="cd03801">
    <property type="entry name" value="GT4_PimA-like"/>
    <property type="match status" value="2"/>
</dbReference>
<dbReference type="SMART" id="SM00028">
    <property type="entry name" value="TPR"/>
    <property type="match status" value="4"/>
</dbReference>
<keyword evidence="2" id="KW-0175">Coiled coil</keyword>
<feature type="coiled-coil region" evidence="2">
    <location>
        <begin position="526"/>
        <end position="553"/>
    </location>
</feature>
<feature type="repeat" description="TPR" evidence="1">
    <location>
        <begin position="440"/>
        <end position="473"/>
    </location>
</feature>
<dbReference type="PANTHER" id="PTHR46656">
    <property type="entry name" value="PUTATIVE-RELATED"/>
    <property type="match status" value="1"/>
</dbReference>
<sequence length="925" mass="106749">MLTITVHWEGPQFENHSIANVNRKLCSELAANPKLNLKIVKAENNNSSMEQADLTISHQWPPNWNDPESKYWVVMQPWEYGAIPKQWYIPMKYWIDEVWVYSSYNKECYIRSGIPDNKIHVIPLGVDGNVFNTGSKTLDLDDASFFRFLFVGGTIGRKGIDTLLGAYLTEFSADEDVCLVIKDFGSNSFYKGATFENTIKNMQSNTEYPKIVYINDEFTEEELAGLYTACNCLVHPYRGEGFGLPIVEAMACGVPVIVPDRGPSTDFCNENTAFFVSSSEEALQEKKLDGLDTVDYPWWLKIDLHDLRKVMRYVYTNQKLALEKGQNASQTVLSSFTWKQSADRIAHRIHDFSQRKFSPKPTDREIIQTELGLGIQLIHQNLYEAALEKFLCVLAVYPDSLEARYNTANTYINQNQYLEALPHLRFISQAMDKESNTFQAEIWSLMGVCYSQMQTYQLALEAFKRANLLDPSVRPREILYLDRSIETAKLQLAELYEVLGSRYLEMRNEFRAEEMYTEGLQYASRQPELQQGLQKVREQIQRTKENIEQQTTYEVLWQSPVYNLSGYAEESRSFIMGLQSYPLKIKLLASDEPLTRETPGTDMYSSLLKLEKQQLTTPLIHYQSIPAHSLSLPRAPLSIGRTMFETDSLPRNWVENLKKITEVWVPSEFNRESFTAAGLNPERIYVLPASLDENKYNPDNIQRSLLRNGGPFRFLSVFDWSIRKGWDILLRAYFEEFRPDEDVVLELKVNKFLEPGTKIQDQIAALCKKLGVKNPPPVRLLESTMTEEELISTYAAADCFVLPSRGEGWGRPYMEAMAMKLPTIGTRWSGQLTYMNDNNSYLIDIEGVVPVNPDLAPFYYHGQRWAEPSVDHLKILMRSVFERRDEARRKGQKARADLFPKFSIQYTAKQIYERLDYLVKYHYGL</sequence>
<evidence type="ECO:0000256" key="2">
    <source>
        <dbReference type="SAM" id="Coils"/>
    </source>
</evidence>
<gene>
    <name evidence="4" type="ORF">J42TS3_40920</name>
</gene>
<evidence type="ECO:0000256" key="1">
    <source>
        <dbReference type="PROSITE-ProRule" id="PRU00339"/>
    </source>
</evidence>
<dbReference type="Proteomes" id="UP000679992">
    <property type="component" value="Unassembled WGS sequence"/>
</dbReference>
<dbReference type="InterPro" id="IPR011990">
    <property type="entry name" value="TPR-like_helical_dom_sf"/>
</dbReference>
<dbReference type="EMBL" id="BOSL01000015">
    <property type="protein sequence ID" value="GIP55057.1"/>
    <property type="molecule type" value="Genomic_DNA"/>
</dbReference>
<name>A0ABQ4MGH1_9BACL</name>
<dbReference type="Gene3D" id="3.40.50.2000">
    <property type="entry name" value="Glycogen Phosphorylase B"/>
    <property type="match status" value="2"/>
</dbReference>
<dbReference type="InterPro" id="IPR019734">
    <property type="entry name" value="TPR_rpt"/>
</dbReference>
<proteinExistence type="predicted"/>
<dbReference type="InterPro" id="IPR001296">
    <property type="entry name" value="Glyco_trans_1"/>
</dbReference>